<protein>
    <submittedName>
        <fullName evidence="1">Type II toxin-antitoxin system RelE/ParE family toxin</fullName>
    </submittedName>
</protein>
<name>A0A5Y2S759_SALER</name>
<sequence length="111" mass="12734">MEKNVVKIEYTETVRTCLSEITSHLRQAEIDPGPVLAEILDQYENRVSIYPYGCQSSPELLKIGVSKYRECNTANGYRVLYTVEDSVVTTHAILAQRQDIKQLLFRRLIKA</sequence>
<dbReference type="InterPro" id="IPR035093">
    <property type="entry name" value="RelE/ParE_toxin_dom_sf"/>
</dbReference>
<dbReference type="Gene3D" id="3.30.2310.20">
    <property type="entry name" value="RelE-like"/>
    <property type="match status" value="1"/>
</dbReference>
<gene>
    <name evidence="1" type="ORF">FNN84_22710</name>
</gene>
<dbReference type="AlphaFoldDB" id="A0A5Y2S759"/>
<comment type="caution">
    <text evidence="1">The sequence shown here is derived from an EMBL/GenBank/DDBJ whole genome shotgun (WGS) entry which is preliminary data.</text>
</comment>
<dbReference type="EMBL" id="AAILSQ010000037">
    <property type="protein sequence ID" value="ECF6053979.1"/>
    <property type="molecule type" value="Genomic_DNA"/>
</dbReference>
<accession>A0A5Y2S759</accession>
<dbReference type="Proteomes" id="UP000839746">
    <property type="component" value="Unassembled WGS sequence"/>
</dbReference>
<reference evidence="1" key="1">
    <citation type="submission" date="2019-07" db="EMBL/GenBank/DDBJ databases">
        <authorList>
            <person name="Ashton P.M."/>
            <person name="Dallman T."/>
            <person name="Nair S."/>
            <person name="De Pinna E."/>
            <person name="Peters T."/>
            <person name="Grant K."/>
        </authorList>
    </citation>
    <scope>NUCLEOTIDE SEQUENCE [LARGE SCALE GENOMIC DNA]</scope>
    <source>
        <strain evidence="1">107213</strain>
    </source>
</reference>
<proteinExistence type="predicted"/>
<evidence type="ECO:0000313" key="1">
    <source>
        <dbReference type="EMBL" id="ECF6053979.1"/>
    </source>
</evidence>
<organism evidence="1">
    <name type="scientific">Salmonella enterica subsp. salamae</name>
    <dbReference type="NCBI Taxonomy" id="59202"/>
    <lineage>
        <taxon>Bacteria</taxon>
        <taxon>Pseudomonadati</taxon>
        <taxon>Pseudomonadota</taxon>
        <taxon>Gammaproteobacteria</taxon>
        <taxon>Enterobacterales</taxon>
        <taxon>Enterobacteriaceae</taxon>
        <taxon>Salmonella</taxon>
    </lineage>
</organism>